<dbReference type="AlphaFoldDB" id="A0A2U9B3W9"/>
<protein>
    <submittedName>
        <fullName evidence="2">Uncharacterized protein</fullName>
    </submittedName>
</protein>
<proteinExistence type="predicted"/>
<organism evidence="2 3">
    <name type="scientific">Scophthalmus maximus</name>
    <name type="common">Turbot</name>
    <name type="synonym">Psetta maxima</name>
    <dbReference type="NCBI Taxonomy" id="52904"/>
    <lineage>
        <taxon>Eukaryota</taxon>
        <taxon>Metazoa</taxon>
        <taxon>Chordata</taxon>
        <taxon>Craniata</taxon>
        <taxon>Vertebrata</taxon>
        <taxon>Euteleostomi</taxon>
        <taxon>Actinopterygii</taxon>
        <taxon>Neopterygii</taxon>
        <taxon>Teleostei</taxon>
        <taxon>Neoteleostei</taxon>
        <taxon>Acanthomorphata</taxon>
        <taxon>Carangaria</taxon>
        <taxon>Pleuronectiformes</taxon>
        <taxon>Pleuronectoidei</taxon>
        <taxon>Scophthalmidae</taxon>
        <taxon>Scophthalmus</taxon>
    </lineage>
</organism>
<evidence type="ECO:0000256" key="1">
    <source>
        <dbReference type="SAM" id="SignalP"/>
    </source>
</evidence>
<keyword evidence="3" id="KW-1185">Reference proteome</keyword>
<sequence>MATRVGTWILLLALHIQVSVACPLLLLRLLHSKQSPCWIGMENMSIAFALAYHAAAAMLHFKSLTFPFCFNPNRRICKCLSFCRKNLKEPFNETVGVYDKTNSDIFPNMRPGTAFNFDKLTQLVQHCVLGVMGLLAIGRVAELRGPSEDLLHECEPWSRPYSQCKHVRAKSQVASQLSKIQSQKVLQGCSCNRNDGPETRRWAWSDARVPMSRNAVMAAEHSCDDVVTATVNEDSSAGTYSQHVDGLKDRLASIVARQ</sequence>
<feature type="signal peptide" evidence="1">
    <location>
        <begin position="1"/>
        <end position="21"/>
    </location>
</feature>
<gene>
    <name evidence="2" type="ORF">SMAX5B_019843</name>
</gene>
<keyword evidence="1" id="KW-0732">Signal</keyword>
<evidence type="ECO:0000313" key="2">
    <source>
        <dbReference type="EMBL" id="AWO98663.1"/>
    </source>
</evidence>
<name>A0A2U9B3W9_SCOMX</name>
<dbReference type="Proteomes" id="UP000246464">
    <property type="component" value="Chromosome 3"/>
</dbReference>
<dbReference type="PROSITE" id="PS51257">
    <property type="entry name" value="PROKAR_LIPOPROTEIN"/>
    <property type="match status" value="1"/>
</dbReference>
<feature type="chain" id="PRO_5016059143" evidence="1">
    <location>
        <begin position="22"/>
        <end position="258"/>
    </location>
</feature>
<evidence type="ECO:0000313" key="3">
    <source>
        <dbReference type="Proteomes" id="UP000246464"/>
    </source>
</evidence>
<dbReference type="EMBL" id="CP026245">
    <property type="protein sequence ID" value="AWO98663.1"/>
    <property type="molecule type" value="Genomic_DNA"/>
</dbReference>
<accession>A0A2U9B3W9</accession>
<reference evidence="2 3" key="1">
    <citation type="submission" date="2017-12" db="EMBL/GenBank/DDBJ databases">
        <title>Integrating genomic resources of turbot (Scophthalmus maximus) in depth evaluation of genetic and physical mapping variation across individuals.</title>
        <authorList>
            <person name="Martinez P."/>
        </authorList>
    </citation>
    <scope>NUCLEOTIDE SEQUENCE [LARGE SCALE GENOMIC DNA]</scope>
</reference>